<name>A0A7I8IMT3_SPIIN</name>
<gene>
    <name evidence="2" type="ORF">SI7747_04005596</name>
</gene>
<reference evidence="2 3" key="1">
    <citation type="submission" date="2019-12" db="EMBL/GenBank/DDBJ databases">
        <authorList>
            <person name="Scholz U."/>
            <person name="Mascher M."/>
            <person name="Fiebig A."/>
        </authorList>
    </citation>
    <scope>NUCLEOTIDE SEQUENCE</scope>
</reference>
<evidence type="ECO:0000313" key="3">
    <source>
        <dbReference type="Proteomes" id="UP001189122"/>
    </source>
</evidence>
<evidence type="ECO:0000313" key="2">
    <source>
        <dbReference type="EMBL" id="CAA2619429.1"/>
    </source>
</evidence>
<sequence length="148" mass="16467">MKVKSMLELTAKAHPRGPQDQAKPDMNRQMRRTTARERDLFKELVAVRWVARMAPMARPSSEPVDQGHGDDSAGHVERPYDERRQQGGVVLEAHRLEEDGGVEHDGVDPRELLENLHDNGDHQLRPAGALHEVAEGVLHLPSLLAGAD</sequence>
<dbReference type="EMBL" id="CACRZD030000004">
    <property type="protein sequence ID" value="CAA6659156.1"/>
    <property type="molecule type" value="Genomic_DNA"/>
</dbReference>
<protein>
    <submittedName>
        <fullName evidence="2">Uncharacterized protein</fullName>
    </submittedName>
</protein>
<feature type="region of interest" description="Disordered" evidence="1">
    <location>
        <begin position="1"/>
        <end position="37"/>
    </location>
</feature>
<dbReference type="Proteomes" id="UP001189122">
    <property type="component" value="Unassembled WGS sequence"/>
</dbReference>
<accession>A0A7I8IMT3</accession>
<keyword evidence="3" id="KW-1185">Reference proteome</keyword>
<feature type="region of interest" description="Disordered" evidence="1">
    <location>
        <begin position="57"/>
        <end position="85"/>
    </location>
</feature>
<evidence type="ECO:0000256" key="1">
    <source>
        <dbReference type="SAM" id="MobiDB-lite"/>
    </source>
</evidence>
<feature type="compositionally biased region" description="Basic and acidic residues" evidence="1">
    <location>
        <begin position="22"/>
        <end position="37"/>
    </location>
</feature>
<dbReference type="AlphaFoldDB" id="A0A7I8IMT3"/>
<feature type="compositionally biased region" description="Basic and acidic residues" evidence="1">
    <location>
        <begin position="65"/>
        <end position="85"/>
    </location>
</feature>
<proteinExistence type="predicted"/>
<organism evidence="2">
    <name type="scientific">Spirodela intermedia</name>
    <name type="common">Intermediate duckweed</name>
    <dbReference type="NCBI Taxonomy" id="51605"/>
    <lineage>
        <taxon>Eukaryota</taxon>
        <taxon>Viridiplantae</taxon>
        <taxon>Streptophyta</taxon>
        <taxon>Embryophyta</taxon>
        <taxon>Tracheophyta</taxon>
        <taxon>Spermatophyta</taxon>
        <taxon>Magnoliopsida</taxon>
        <taxon>Liliopsida</taxon>
        <taxon>Araceae</taxon>
        <taxon>Lemnoideae</taxon>
        <taxon>Spirodela</taxon>
    </lineage>
</organism>
<dbReference type="EMBL" id="LR743591">
    <property type="protein sequence ID" value="CAA2619429.1"/>
    <property type="molecule type" value="Genomic_DNA"/>
</dbReference>